<protein>
    <submittedName>
        <fullName evidence="2">Uncharacterized protein</fullName>
    </submittedName>
</protein>
<proteinExistence type="predicted"/>
<evidence type="ECO:0000313" key="1">
    <source>
        <dbReference type="Proteomes" id="UP000887580"/>
    </source>
</evidence>
<dbReference type="WBParaSite" id="PS1159_v2.g22790.t1">
    <property type="protein sequence ID" value="PS1159_v2.g22790.t1"/>
    <property type="gene ID" value="PS1159_v2.g22790"/>
</dbReference>
<evidence type="ECO:0000313" key="2">
    <source>
        <dbReference type="WBParaSite" id="PS1159_v2.g22790.t1"/>
    </source>
</evidence>
<reference evidence="2" key="1">
    <citation type="submission" date="2022-11" db="UniProtKB">
        <authorList>
            <consortium name="WormBaseParasite"/>
        </authorList>
    </citation>
    <scope>IDENTIFICATION</scope>
</reference>
<name>A0AC35G0S0_9BILA</name>
<organism evidence="1 2">
    <name type="scientific">Panagrolaimus sp. PS1159</name>
    <dbReference type="NCBI Taxonomy" id="55785"/>
    <lineage>
        <taxon>Eukaryota</taxon>
        <taxon>Metazoa</taxon>
        <taxon>Ecdysozoa</taxon>
        <taxon>Nematoda</taxon>
        <taxon>Chromadorea</taxon>
        <taxon>Rhabditida</taxon>
        <taxon>Tylenchina</taxon>
        <taxon>Panagrolaimomorpha</taxon>
        <taxon>Panagrolaimoidea</taxon>
        <taxon>Panagrolaimidae</taxon>
        <taxon>Panagrolaimus</taxon>
    </lineage>
</organism>
<sequence>MLKIKTGNKPALIVNNPTSVILNCQRFRQKSRRQSIECKIDLLQLEDVLLQRLDNFLTSYQAFSLLISSRKLYHKFNFTVGEIKLNQTDTHRFSISDSDWDDNLTFYKSSRDLSLMIKQSQVLPNILYTLLYSKTKKFRPKKLMIKNSNLPWYFIKEIAIDAVHFELEHSTIIELPKFTQLLRFFNYARIISIPDQTINASKHWLNCIANWHNTQSAINIDINVCGIDLTFDIEKLYRFFKGRTSCVIKATINLRESNPPLLIVKNAIDKHISSKFLEVKYNQIPSYYLKIILQKPDESTFDLEYVPRS</sequence>
<dbReference type="Proteomes" id="UP000887580">
    <property type="component" value="Unplaced"/>
</dbReference>
<accession>A0AC35G0S0</accession>